<dbReference type="SMART" id="SM01118">
    <property type="entry name" value="CYTH"/>
    <property type="match status" value="1"/>
</dbReference>
<dbReference type="OrthoDB" id="384378at2"/>
<dbReference type="PATRIC" id="fig|1473.5.peg.3827"/>
<dbReference type="EMBL" id="LGTO01000004">
    <property type="protein sequence ID" value="KNE22033.1"/>
    <property type="molecule type" value="Genomic_DNA"/>
</dbReference>
<dbReference type="Gene3D" id="2.40.320.10">
    <property type="entry name" value="Hypothetical Protein Pfu-838710-001"/>
    <property type="match status" value="1"/>
</dbReference>
<dbReference type="Pfam" id="PF01928">
    <property type="entry name" value="CYTH"/>
    <property type="match status" value="1"/>
</dbReference>
<evidence type="ECO:0000313" key="1">
    <source>
        <dbReference type="EMBL" id="KNE22033.1"/>
    </source>
</evidence>
<protein>
    <submittedName>
        <fullName evidence="1">Adenylate cyclase</fullName>
    </submittedName>
</protein>
<reference evidence="2" key="1">
    <citation type="submission" date="2015-07" db="EMBL/GenBank/DDBJ databases">
        <title>Fjat-10053 dsm26.</title>
        <authorList>
            <person name="Liu B."/>
            <person name="Wang J."/>
            <person name="Zhu Y."/>
            <person name="Liu G."/>
            <person name="Chen Q."/>
            <person name="Chen Z."/>
            <person name="Lan J."/>
            <person name="Che J."/>
            <person name="Ge C."/>
            <person name="Shi H."/>
            <person name="Pan Z."/>
            <person name="Liu X."/>
        </authorList>
    </citation>
    <scope>NUCLEOTIDE SEQUENCE [LARGE SCALE GENOMIC DNA]</scope>
    <source>
        <strain evidence="2">DSM 26</strain>
    </source>
</reference>
<organism evidence="1 2">
    <name type="scientific">Virgibacillus pantothenticus</name>
    <dbReference type="NCBI Taxonomy" id="1473"/>
    <lineage>
        <taxon>Bacteria</taxon>
        <taxon>Bacillati</taxon>
        <taxon>Bacillota</taxon>
        <taxon>Bacilli</taxon>
        <taxon>Bacillales</taxon>
        <taxon>Bacillaceae</taxon>
        <taxon>Virgibacillus</taxon>
    </lineage>
</organism>
<evidence type="ECO:0000313" key="2">
    <source>
        <dbReference type="Proteomes" id="UP000036780"/>
    </source>
</evidence>
<gene>
    <name evidence="1" type="ORF">AFK71_04315</name>
</gene>
<comment type="caution">
    <text evidence="1">The sequence shown here is derived from an EMBL/GenBank/DDBJ whole genome shotgun (WGS) entry which is preliminary data.</text>
</comment>
<sequence length="188" mass="21847">MTQEIEIEFKNLLTPSEYNKLLTDIPFPIEAITQTNYYFETKERTLQDLGSALRIRQKNGRYQLTLKQPHKHGLLETHDMLTETEAEACIHGEMVEKKATAKQLKQLGIDIHSLQCLGSLTTERRELQIEDILLVLDYSMYNGKADYELELEATSQESGIDYFHKLLHKFGIPIRNTPNKIERFFTSL</sequence>
<dbReference type="Proteomes" id="UP000036780">
    <property type="component" value="Unassembled WGS sequence"/>
</dbReference>
<dbReference type="AlphaFoldDB" id="A0A0L0QV18"/>
<dbReference type="PROSITE" id="PS51707">
    <property type="entry name" value="CYTH"/>
    <property type="match status" value="1"/>
</dbReference>
<dbReference type="InterPro" id="IPR023577">
    <property type="entry name" value="CYTH_domain"/>
</dbReference>
<name>A0A0L0QV18_VIRPA</name>
<dbReference type="SUPFAM" id="SSF55154">
    <property type="entry name" value="CYTH-like phosphatases"/>
    <property type="match status" value="1"/>
</dbReference>
<dbReference type="PIRSF" id="PIRSF012526">
    <property type="entry name" value="CYTH_UCP012526"/>
    <property type="match status" value="1"/>
</dbReference>
<dbReference type="GeneID" id="66869781"/>
<dbReference type="RefSeq" id="WP_050350317.1">
    <property type="nucleotide sequence ID" value="NZ_BOSN01000005.1"/>
</dbReference>
<dbReference type="InterPro" id="IPR009195">
    <property type="entry name" value="Uncharacterised_YjbK"/>
</dbReference>
<proteinExistence type="predicted"/>
<dbReference type="InterPro" id="IPR033469">
    <property type="entry name" value="CYTH-like_dom_sf"/>
</dbReference>
<accession>A0A0L0QV18</accession>
<dbReference type="CDD" id="cd07762">
    <property type="entry name" value="CYTH-like_Pase_1"/>
    <property type="match status" value="1"/>
</dbReference>
<keyword evidence="2" id="KW-1185">Reference proteome</keyword>